<protein>
    <submittedName>
        <fullName evidence="4">Type IV secretion system protein virB11</fullName>
    </submittedName>
</protein>
<feature type="compositionally biased region" description="Polar residues" evidence="2">
    <location>
        <begin position="76"/>
        <end position="86"/>
    </location>
</feature>
<evidence type="ECO:0000256" key="1">
    <source>
        <dbReference type="ARBA" id="ARBA00006611"/>
    </source>
</evidence>
<dbReference type="PANTHER" id="PTHR30486">
    <property type="entry name" value="TWITCHING MOTILITY PROTEIN PILT"/>
    <property type="match status" value="1"/>
</dbReference>
<feature type="region of interest" description="Disordered" evidence="2">
    <location>
        <begin position="155"/>
        <end position="185"/>
    </location>
</feature>
<feature type="domain" description="Bacterial type II secretion system protein E" evidence="3">
    <location>
        <begin position="201"/>
        <end position="454"/>
    </location>
</feature>
<dbReference type="RefSeq" id="WP_232018604.1">
    <property type="nucleotide sequence ID" value="NZ_LR134479.1"/>
</dbReference>
<dbReference type="InterPro" id="IPR027417">
    <property type="entry name" value="P-loop_NTPase"/>
</dbReference>
<evidence type="ECO:0000313" key="4">
    <source>
        <dbReference type="EMBL" id="VEI22301.1"/>
    </source>
</evidence>
<dbReference type="PANTHER" id="PTHR30486:SF6">
    <property type="entry name" value="TYPE IV PILUS RETRACTATION ATPASE PILT"/>
    <property type="match status" value="1"/>
</dbReference>
<comment type="similarity">
    <text evidence="1">Belongs to the GSP E family.</text>
</comment>
<dbReference type="GO" id="GO:0016887">
    <property type="term" value="F:ATP hydrolysis activity"/>
    <property type="evidence" value="ECO:0007669"/>
    <property type="project" value="InterPro"/>
</dbReference>
<dbReference type="Pfam" id="PF00437">
    <property type="entry name" value="T2SSE"/>
    <property type="match status" value="1"/>
</dbReference>
<dbReference type="AlphaFoldDB" id="A0A7Z9A388"/>
<gene>
    <name evidence="4" type="ORF">NCTC10207_00376</name>
</gene>
<dbReference type="Proteomes" id="UP000282386">
    <property type="component" value="Chromosome"/>
</dbReference>
<dbReference type="Gene3D" id="3.40.50.300">
    <property type="entry name" value="P-loop containing nucleotide triphosphate hydrolases"/>
    <property type="match status" value="1"/>
</dbReference>
<feature type="compositionally biased region" description="Low complexity" evidence="2">
    <location>
        <begin position="1"/>
        <end position="30"/>
    </location>
</feature>
<evidence type="ECO:0000313" key="5">
    <source>
        <dbReference type="Proteomes" id="UP000282386"/>
    </source>
</evidence>
<dbReference type="InterPro" id="IPR001482">
    <property type="entry name" value="T2SS/T4SS_dom"/>
</dbReference>
<evidence type="ECO:0000259" key="3">
    <source>
        <dbReference type="Pfam" id="PF00437"/>
    </source>
</evidence>
<evidence type="ECO:0000256" key="2">
    <source>
        <dbReference type="SAM" id="MobiDB-lite"/>
    </source>
</evidence>
<dbReference type="InterPro" id="IPR050921">
    <property type="entry name" value="T4SS_GSP_E_ATPase"/>
</dbReference>
<reference evidence="4 5" key="1">
    <citation type="submission" date="2018-12" db="EMBL/GenBank/DDBJ databases">
        <authorList>
            <consortium name="Pathogen Informatics"/>
        </authorList>
    </citation>
    <scope>NUCLEOTIDE SEQUENCE [LARGE SCALE GENOMIC DNA]</scope>
    <source>
        <strain evidence="4 5">NCTC10207</strain>
    </source>
</reference>
<sequence length="556" mass="58463">MNTAHPTTAPSNTPAPARAATHAGHPAAAPTPRPHSFAAPAAPGAVGIHTSNDLSPLAPLLVSSATSDPSAAAPTGTITAAQPTTQKPEEPAAESRNMPAIIGTAENPTAREIALRAMRILLGESSEYGREACENALQTAIDEREESISATVTLAPEHPASSETVQEPAPSAHPENPDDTPGSTLHDTALRYLHHELHGMGALENLTGIPHLSDIYVNGPADIWVQAAGQTQPTALTLGNEARVRSLAQRLIRASGGRLDAAHPAADVQDTHGRRIHAVIPPLVPRTHLSVRVAASRRQTLEDLEKTGMFDADTAAELRSIIAEKKSFIISGGTGTGKTTLLNAMLALCPANERLLTLEDTPELAPSHPHVVAMMTRAANTEGTGEINLGELIVQALRMAPDRLIVGECRGAEITHLLTAMNTGHTGAGTSLHANSARAVPMRLAALGALAGLDARTVALHAATAFDRIIHLQKDGPTRRVEGIYELALEREELTVRPVPSHAVLKIQLSEFELPQYTPVGVPSPAGADTTPHLKLATAEDLAPSEPVMERRLYVA</sequence>
<dbReference type="CDD" id="cd01130">
    <property type="entry name" value="VirB11-like_ATPase"/>
    <property type="match status" value="1"/>
</dbReference>
<dbReference type="SUPFAM" id="SSF52540">
    <property type="entry name" value="P-loop containing nucleoside triphosphate hydrolases"/>
    <property type="match status" value="1"/>
</dbReference>
<feature type="region of interest" description="Disordered" evidence="2">
    <location>
        <begin position="1"/>
        <end position="100"/>
    </location>
</feature>
<feature type="compositionally biased region" description="Low complexity" evidence="2">
    <location>
        <begin position="54"/>
        <end position="75"/>
    </location>
</feature>
<accession>A0A7Z9A388</accession>
<organism evidence="4 5">
    <name type="scientific">Rothia aeria</name>
    <dbReference type="NCBI Taxonomy" id="172042"/>
    <lineage>
        <taxon>Bacteria</taxon>
        <taxon>Bacillati</taxon>
        <taxon>Actinomycetota</taxon>
        <taxon>Actinomycetes</taxon>
        <taxon>Micrococcales</taxon>
        <taxon>Micrococcaceae</taxon>
        <taxon>Rothia</taxon>
    </lineage>
</organism>
<dbReference type="EMBL" id="LR134479">
    <property type="protein sequence ID" value="VEI22301.1"/>
    <property type="molecule type" value="Genomic_DNA"/>
</dbReference>
<name>A0A7Z9A388_9MICC</name>
<proteinExistence type="inferred from homology"/>
<dbReference type="Gene3D" id="3.30.450.370">
    <property type="match status" value="1"/>
</dbReference>